<dbReference type="PANTHER" id="PTHR15629">
    <property type="entry name" value="SH3YL1 PROTEIN"/>
    <property type="match status" value="1"/>
</dbReference>
<name>A0A1T2KU63_9GAMM</name>
<dbReference type="EMBL" id="MPRJ01000044">
    <property type="protein sequence ID" value="OOZ36331.1"/>
    <property type="molecule type" value="Genomic_DNA"/>
</dbReference>
<dbReference type="GO" id="GO:0035091">
    <property type="term" value="F:phosphatidylinositol binding"/>
    <property type="evidence" value="ECO:0007669"/>
    <property type="project" value="TreeGrafter"/>
</dbReference>
<dbReference type="InterPro" id="IPR051702">
    <property type="entry name" value="SH3_domain_YSC84-like"/>
</dbReference>
<sequence>MKGSVRYAIATLLAAVLLQLGIAHGASTDQETKMAEVLEVLSDLQGIPEESIPLALLKNAGAVAIIPNVVKVGLVVGGRYGKGVVSVRREDGSWSDPLFLSVTGGSVGWQIGAQSTDVVLVFKSRKSVDSLVKGKFTLGADASIAAGPIGRKATAATDAQLESEIYSYSRSRGLFVGIALDGASLAVEHEDNARYYHEDNARYYHEDNARYYHEDNARYYHEDNARYYRVSEISADRIIERTESAIPESADRLRQMLSEQAKN</sequence>
<evidence type="ECO:0000313" key="3">
    <source>
        <dbReference type="EMBL" id="OOZ36331.1"/>
    </source>
</evidence>
<dbReference type="PANTHER" id="PTHR15629:SF2">
    <property type="entry name" value="SH3 DOMAIN-CONTAINING YSC84-LIKE PROTEIN 1"/>
    <property type="match status" value="1"/>
</dbReference>
<dbReference type="AlphaFoldDB" id="A0A1T2KU63"/>
<comment type="caution">
    <text evidence="3">The sequence shown here is derived from an EMBL/GenBank/DDBJ whole genome shotgun (WGS) entry which is preliminary data.</text>
</comment>
<feature type="signal peptide" evidence="1">
    <location>
        <begin position="1"/>
        <end position="25"/>
    </location>
</feature>
<gene>
    <name evidence="3" type="ORF">BOW51_07700</name>
</gene>
<reference evidence="3 4" key="1">
    <citation type="submission" date="2016-11" db="EMBL/GenBank/DDBJ databases">
        <title>Mixed transmission modes and dynamic genome evolution in an obligate animal-bacterial symbiosis.</title>
        <authorList>
            <person name="Russell S.L."/>
            <person name="Corbett-Detig R.B."/>
            <person name="Cavanaugh C.M."/>
        </authorList>
    </citation>
    <scope>NUCLEOTIDE SEQUENCE [LARGE SCALE GENOMIC DNA]</scope>
    <source>
        <strain evidence="3">Se-Cadez</strain>
    </source>
</reference>
<keyword evidence="1" id="KW-0732">Signal</keyword>
<evidence type="ECO:0000313" key="4">
    <source>
        <dbReference type="Proteomes" id="UP000190896"/>
    </source>
</evidence>
<organism evidence="3 4">
    <name type="scientific">Solemya velesiana gill symbiont</name>
    <dbReference type="NCBI Taxonomy" id="1918948"/>
    <lineage>
        <taxon>Bacteria</taxon>
        <taxon>Pseudomonadati</taxon>
        <taxon>Pseudomonadota</taxon>
        <taxon>Gammaproteobacteria</taxon>
        <taxon>sulfur-oxidizing symbionts</taxon>
    </lineage>
</organism>
<proteinExistence type="predicted"/>
<dbReference type="RefSeq" id="WP_078487329.1">
    <property type="nucleotide sequence ID" value="NZ_MPRJ01000044.1"/>
</dbReference>
<dbReference type="InterPro" id="IPR007461">
    <property type="entry name" value="Ysc84_actin-binding"/>
</dbReference>
<dbReference type="OrthoDB" id="9782434at2"/>
<dbReference type="Pfam" id="PF04366">
    <property type="entry name" value="Ysc84"/>
    <property type="match status" value="1"/>
</dbReference>
<evidence type="ECO:0000256" key="1">
    <source>
        <dbReference type="SAM" id="SignalP"/>
    </source>
</evidence>
<dbReference type="Proteomes" id="UP000190896">
    <property type="component" value="Unassembled WGS sequence"/>
</dbReference>
<feature type="chain" id="PRO_5013114762" description="Ysc84 actin-binding domain-containing protein" evidence="1">
    <location>
        <begin position="26"/>
        <end position="263"/>
    </location>
</feature>
<dbReference type="CDD" id="cd11524">
    <property type="entry name" value="SYLF"/>
    <property type="match status" value="1"/>
</dbReference>
<feature type="domain" description="Ysc84 actin-binding" evidence="2">
    <location>
        <begin position="103"/>
        <end position="200"/>
    </location>
</feature>
<evidence type="ECO:0000259" key="2">
    <source>
        <dbReference type="Pfam" id="PF04366"/>
    </source>
</evidence>
<keyword evidence="4" id="KW-1185">Reference proteome</keyword>
<accession>A0A1T2KU63</accession>
<protein>
    <recommendedName>
        <fullName evidence="2">Ysc84 actin-binding domain-containing protein</fullName>
    </recommendedName>
</protein>